<keyword evidence="7" id="KW-0677">Repeat</keyword>
<dbReference type="InterPro" id="IPR000742">
    <property type="entry name" value="EGF"/>
</dbReference>
<feature type="domain" description="EGF-like" evidence="16">
    <location>
        <begin position="467"/>
        <end position="509"/>
    </location>
</feature>
<reference evidence="17" key="1">
    <citation type="submission" date="2025-08" db="UniProtKB">
        <authorList>
            <consortium name="Ensembl"/>
        </authorList>
    </citation>
    <scope>IDENTIFICATION</scope>
</reference>
<dbReference type="Pfam" id="PF00008">
    <property type="entry name" value="EGF"/>
    <property type="match status" value="11"/>
</dbReference>
<feature type="disulfide bond" evidence="13">
    <location>
        <begin position="206"/>
        <end position="215"/>
    </location>
</feature>
<dbReference type="CDD" id="cd00054">
    <property type="entry name" value="EGF_CA"/>
    <property type="match status" value="9"/>
</dbReference>
<feature type="domain" description="EGF-like" evidence="16">
    <location>
        <begin position="142"/>
        <end position="178"/>
    </location>
</feature>
<dbReference type="PANTHER" id="PTHR12916">
    <property type="entry name" value="CYTOCHROME C OXIDASE POLYPEPTIDE VIC-2"/>
    <property type="match status" value="1"/>
</dbReference>
<dbReference type="FunFam" id="2.10.25.10:FF:000434">
    <property type="entry name" value="Predicted protein"/>
    <property type="match status" value="1"/>
</dbReference>
<keyword evidence="9" id="KW-1133">Transmembrane helix</keyword>
<dbReference type="PROSITE" id="PS00010">
    <property type="entry name" value="ASX_HYDROXYL"/>
    <property type="match status" value="7"/>
</dbReference>
<evidence type="ECO:0000256" key="10">
    <source>
        <dbReference type="ARBA" id="ARBA00023136"/>
    </source>
</evidence>
<feature type="domain" description="Laminin G" evidence="15">
    <location>
        <begin position="553"/>
        <end position="741"/>
    </location>
</feature>
<dbReference type="CDD" id="cd00110">
    <property type="entry name" value="LamG"/>
    <property type="match status" value="3"/>
</dbReference>
<reference evidence="17" key="2">
    <citation type="submission" date="2025-09" db="UniProtKB">
        <authorList>
            <consortium name="Ensembl"/>
        </authorList>
    </citation>
    <scope>IDENTIFICATION</scope>
</reference>
<dbReference type="PROSITE" id="PS01186">
    <property type="entry name" value="EGF_2"/>
    <property type="match status" value="10"/>
</dbReference>
<accession>A0A8C5WE73</accession>
<gene>
    <name evidence="17" type="primary">CRB2</name>
</gene>
<feature type="disulfide bond" evidence="13">
    <location>
        <begin position="455"/>
        <end position="464"/>
    </location>
</feature>
<feature type="domain" description="EGF-like" evidence="16">
    <location>
        <begin position="180"/>
        <end position="216"/>
    </location>
</feature>
<feature type="disulfide bond" evidence="13">
    <location>
        <begin position="983"/>
        <end position="992"/>
    </location>
</feature>
<evidence type="ECO:0000313" key="17">
    <source>
        <dbReference type="Ensembl" id="ENSLLEP00000031728.1"/>
    </source>
</evidence>
<keyword evidence="4 13" id="KW-0245">EGF-like domain</keyword>
<feature type="disulfide bond" evidence="13">
    <location>
        <begin position="359"/>
        <end position="368"/>
    </location>
</feature>
<dbReference type="FunFam" id="2.10.25.10:FF:000004">
    <property type="entry name" value="Neurogenic locus notch 1"/>
    <property type="match status" value="1"/>
</dbReference>
<feature type="domain" description="EGF-like" evidence="16">
    <location>
        <begin position="371"/>
        <end position="427"/>
    </location>
</feature>
<feature type="signal peptide" evidence="14">
    <location>
        <begin position="1"/>
        <end position="28"/>
    </location>
</feature>
<evidence type="ECO:0000256" key="11">
    <source>
        <dbReference type="ARBA" id="ARBA00023157"/>
    </source>
</evidence>
<feature type="domain" description="EGF-like" evidence="16">
    <location>
        <begin position="957"/>
        <end position="993"/>
    </location>
</feature>
<feature type="chain" id="PRO_5034306211" evidence="14">
    <location>
        <begin position="29"/>
        <end position="1172"/>
    </location>
</feature>
<feature type="domain" description="EGF-like" evidence="16">
    <location>
        <begin position="256"/>
        <end position="292"/>
    </location>
</feature>
<feature type="domain" description="EGF-like" evidence="16">
    <location>
        <begin position="103"/>
        <end position="140"/>
    </location>
</feature>
<keyword evidence="3" id="KW-0964">Secreted</keyword>
<evidence type="ECO:0000256" key="4">
    <source>
        <dbReference type="ARBA" id="ARBA00022536"/>
    </source>
</evidence>
<feature type="disulfide bond" evidence="13">
    <location>
        <begin position="244"/>
        <end position="253"/>
    </location>
</feature>
<dbReference type="Ensembl" id="ENSLLET00000032945.1">
    <property type="protein sequence ID" value="ENSLLEP00000031728.1"/>
    <property type="gene ID" value="ENSLLEG00000020099.1"/>
</dbReference>
<feature type="disulfide bond" evidence="13">
    <location>
        <begin position="763"/>
        <end position="772"/>
    </location>
</feature>
<dbReference type="InterPro" id="IPR000152">
    <property type="entry name" value="EGF-type_Asp/Asn_hydroxyl_site"/>
</dbReference>
<feature type="domain" description="EGF-like" evidence="16">
    <location>
        <begin position="218"/>
        <end position="254"/>
    </location>
</feature>
<keyword evidence="8" id="KW-0106">Calcium</keyword>
<keyword evidence="6 14" id="KW-0732">Signal</keyword>
<dbReference type="SMART" id="SM00179">
    <property type="entry name" value="EGF_CA"/>
    <property type="match status" value="14"/>
</dbReference>
<dbReference type="SUPFAM" id="SSF57196">
    <property type="entry name" value="EGF/Laminin"/>
    <property type="match status" value="8"/>
</dbReference>
<dbReference type="AlphaFoldDB" id="A0A8C5WE73"/>
<feature type="domain" description="EGF-like" evidence="16">
    <location>
        <begin position="294"/>
        <end position="331"/>
    </location>
</feature>
<dbReference type="FunFam" id="2.10.25.10:FF:000012">
    <property type="entry name" value="Delta-like protein"/>
    <property type="match status" value="1"/>
</dbReference>
<dbReference type="FunFam" id="2.10.25.10:FF:000327">
    <property type="entry name" value="neurogenic locus notch homolog protein 4"/>
    <property type="match status" value="1"/>
</dbReference>
<dbReference type="GO" id="GO:0016020">
    <property type="term" value="C:membrane"/>
    <property type="evidence" value="ECO:0007669"/>
    <property type="project" value="UniProtKB-SubCell"/>
</dbReference>
<dbReference type="FunFam" id="2.10.25.10:FF:000208">
    <property type="entry name" value="Crumbs 2, cell polarity complex component"/>
    <property type="match status" value="1"/>
</dbReference>
<dbReference type="PRINTS" id="PR00010">
    <property type="entry name" value="EGFBLOOD"/>
</dbReference>
<evidence type="ECO:0000256" key="5">
    <source>
        <dbReference type="ARBA" id="ARBA00022692"/>
    </source>
</evidence>
<feature type="disulfide bond" evidence="13">
    <location>
        <begin position="168"/>
        <end position="177"/>
    </location>
</feature>
<keyword evidence="5" id="KW-0812">Transmembrane</keyword>
<evidence type="ECO:0000256" key="1">
    <source>
        <dbReference type="ARBA" id="ARBA00004479"/>
    </source>
</evidence>
<evidence type="ECO:0000313" key="18">
    <source>
        <dbReference type="Proteomes" id="UP000694569"/>
    </source>
</evidence>
<feature type="domain" description="Laminin G" evidence="15">
    <location>
        <begin position="779"/>
        <end position="955"/>
    </location>
</feature>
<feature type="disulfide bond" evidence="13">
    <location>
        <begin position="417"/>
        <end position="426"/>
    </location>
</feature>
<dbReference type="Gene3D" id="2.10.25.10">
    <property type="entry name" value="Laminin"/>
    <property type="match status" value="14"/>
</dbReference>
<dbReference type="FunFam" id="2.10.25.10:FF:000143">
    <property type="entry name" value="Protein crumbs 1"/>
    <property type="match status" value="1"/>
</dbReference>
<dbReference type="SUPFAM" id="SSF57184">
    <property type="entry name" value="Growth factor receptor domain"/>
    <property type="match status" value="1"/>
</dbReference>
<dbReference type="SMART" id="SM00181">
    <property type="entry name" value="EGF"/>
    <property type="match status" value="15"/>
</dbReference>
<dbReference type="Gene3D" id="2.60.120.200">
    <property type="match status" value="3"/>
</dbReference>
<feature type="disulfide bond" evidence="13">
    <location>
        <begin position="541"/>
        <end position="550"/>
    </location>
</feature>
<evidence type="ECO:0000256" key="12">
    <source>
        <dbReference type="ARBA" id="ARBA00023180"/>
    </source>
</evidence>
<keyword evidence="12" id="KW-0325">Glycoprotein</keyword>
<evidence type="ECO:0000256" key="14">
    <source>
        <dbReference type="SAM" id="SignalP"/>
    </source>
</evidence>
<dbReference type="FunFam" id="2.60.120.200:FF:000081">
    <property type="entry name" value="Crumbs 1, cell polarity complex component"/>
    <property type="match status" value="1"/>
</dbReference>
<dbReference type="InterPro" id="IPR018097">
    <property type="entry name" value="EGF_Ca-bd_CS"/>
</dbReference>
<comment type="subcellular location">
    <subcellularLocation>
        <location evidence="1">Membrane</location>
        <topology evidence="1">Single-pass type I membrane protein</topology>
    </subcellularLocation>
    <subcellularLocation>
        <location evidence="2">Secreted</location>
    </subcellularLocation>
</comment>
<dbReference type="PROSITE" id="PS01187">
    <property type="entry name" value="EGF_CA"/>
    <property type="match status" value="4"/>
</dbReference>
<evidence type="ECO:0000256" key="2">
    <source>
        <dbReference type="ARBA" id="ARBA00004613"/>
    </source>
</evidence>
<dbReference type="InterPro" id="IPR001881">
    <property type="entry name" value="EGF-like_Ca-bd_dom"/>
</dbReference>
<dbReference type="FunFam" id="2.10.25.10:FF:000066">
    <property type="entry name" value="FAT atypical cadherin 4"/>
    <property type="match status" value="1"/>
</dbReference>
<organism evidence="17 18">
    <name type="scientific">Leptobrachium leishanense</name>
    <name type="common">Leishan spiny toad</name>
    <dbReference type="NCBI Taxonomy" id="445787"/>
    <lineage>
        <taxon>Eukaryota</taxon>
        <taxon>Metazoa</taxon>
        <taxon>Chordata</taxon>
        <taxon>Craniata</taxon>
        <taxon>Vertebrata</taxon>
        <taxon>Euteleostomi</taxon>
        <taxon>Amphibia</taxon>
        <taxon>Batrachia</taxon>
        <taxon>Anura</taxon>
        <taxon>Pelobatoidea</taxon>
        <taxon>Megophryidae</taxon>
        <taxon>Leptobrachium</taxon>
    </lineage>
</organism>
<feature type="domain" description="EGF-like" evidence="16">
    <location>
        <begin position="511"/>
        <end position="551"/>
    </location>
</feature>
<dbReference type="FunFam" id="2.10.25.10:FF:000537">
    <property type="entry name" value="Notch 3"/>
    <property type="match status" value="1"/>
</dbReference>
<protein>
    <submittedName>
        <fullName evidence="17">Crumbs cell polarity complex component 2</fullName>
    </submittedName>
</protein>
<keyword evidence="18" id="KW-1185">Reference proteome</keyword>
<dbReference type="PROSITE" id="PS50025">
    <property type="entry name" value="LAM_G_DOMAIN"/>
    <property type="match status" value="3"/>
</dbReference>
<evidence type="ECO:0000259" key="16">
    <source>
        <dbReference type="PROSITE" id="PS50026"/>
    </source>
</evidence>
<evidence type="ECO:0000256" key="6">
    <source>
        <dbReference type="ARBA" id="ARBA00022729"/>
    </source>
</evidence>
<dbReference type="GO" id="GO:0005509">
    <property type="term" value="F:calcium ion binding"/>
    <property type="evidence" value="ECO:0007669"/>
    <property type="project" value="InterPro"/>
</dbReference>
<dbReference type="PANTHER" id="PTHR12916:SF4">
    <property type="entry name" value="UNINFLATABLE, ISOFORM C"/>
    <property type="match status" value="1"/>
</dbReference>
<dbReference type="SUPFAM" id="SSF49899">
    <property type="entry name" value="Concanavalin A-like lectins/glucanases"/>
    <property type="match status" value="3"/>
</dbReference>
<evidence type="ECO:0000256" key="9">
    <source>
        <dbReference type="ARBA" id="ARBA00022989"/>
    </source>
</evidence>
<evidence type="ECO:0000256" key="7">
    <source>
        <dbReference type="ARBA" id="ARBA00022737"/>
    </source>
</evidence>
<feature type="disulfide bond" evidence="13">
    <location>
        <begin position="282"/>
        <end position="291"/>
    </location>
</feature>
<evidence type="ECO:0000256" key="13">
    <source>
        <dbReference type="PROSITE-ProRule" id="PRU00076"/>
    </source>
</evidence>
<evidence type="ECO:0000256" key="3">
    <source>
        <dbReference type="ARBA" id="ARBA00022525"/>
    </source>
</evidence>
<dbReference type="InterPro" id="IPR009030">
    <property type="entry name" value="Growth_fac_rcpt_cys_sf"/>
</dbReference>
<dbReference type="SMART" id="SM00282">
    <property type="entry name" value="LamG"/>
    <property type="match status" value="3"/>
</dbReference>
<dbReference type="GeneTree" id="ENSGT00950000183101"/>
<feature type="disulfide bond" evidence="13">
    <location>
        <begin position="130"/>
        <end position="139"/>
    </location>
</feature>
<feature type="domain" description="EGF-like" evidence="16">
    <location>
        <begin position="333"/>
        <end position="369"/>
    </location>
</feature>
<dbReference type="Proteomes" id="UP000694569">
    <property type="component" value="Unplaced"/>
</dbReference>
<comment type="caution">
    <text evidence="13">Lacks conserved residue(s) required for the propagation of feature annotation.</text>
</comment>
<dbReference type="PROSITE" id="PS00022">
    <property type="entry name" value="EGF_1"/>
    <property type="match status" value="11"/>
</dbReference>
<feature type="domain" description="Laminin G" evidence="15">
    <location>
        <begin position="1019"/>
        <end position="1172"/>
    </location>
</feature>
<evidence type="ECO:0000259" key="15">
    <source>
        <dbReference type="PROSITE" id="PS50025"/>
    </source>
</evidence>
<keyword evidence="10" id="KW-0472">Membrane</keyword>
<dbReference type="InterPro" id="IPR001791">
    <property type="entry name" value="Laminin_G"/>
</dbReference>
<feature type="domain" description="EGF-like" evidence="16">
    <location>
        <begin position="737"/>
        <end position="773"/>
    </location>
</feature>
<proteinExistence type="predicted"/>
<dbReference type="InterPro" id="IPR013320">
    <property type="entry name" value="ConA-like_dom_sf"/>
</dbReference>
<feature type="domain" description="EGF-like" evidence="16">
    <location>
        <begin position="429"/>
        <end position="465"/>
    </location>
</feature>
<dbReference type="PROSITE" id="PS50026">
    <property type="entry name" value="EGF_3"/>
    <property type="match status" value="14"/>
</dbReference>
<sequence>MEFRKDNPILLNSIVILLLLSLCVQGLAQNCSSLPCLNGGTCQDSQDGFICDCPTQPLTFIGPTCAKLHEACEAIGCSKNYTCHSVSGHSEYQCTCTVGSNCSSNMCEPNPCALPNFQCIESEDAFICRCQAGYFGANCEKVMNGCTQNPCQNNGSCSAQTGSYTCACKPGYTGQHCEVDINECSSNPCQNDAICVDKVNKYLCFCVPGFQGYHCEIDINECASRPCFNNGTCINQMDQYECDCATGYTGVNCETEINECESDPCQNGATCKDHIGYFSCDCPAGYEGELCQQDIDECQSQPCQNGGICVDDVNRFNCNCSETGFAGDMCEIDIPECASNPCLNNATCIERVKRYDCHCWPGYSGDHCYVDINECLDGPCENGALCLERSNQSFYGKEPEFSYDFRYSQAAGYVCRCRAGFTGENCSVDIDECESEPCQNDGSCADLINGFMCNCAPGFTGLVCSIDIDDCESNPCENGATCTDAVDDYYCGCLTPALDGITWGGKNCSIQLEGCRIHSCQNQAACIPKYEENIHSYICKCQPGFYGENCTIQTTFSFTSNGYILYDLHSTNRSKRHTDSVTGQAGQFSVRFRTTLPNMILMYRGNEDNYLILELYNGLLNLQFWRNSTHLVLSHHRLDDGYWHKVKVLTDTSVQLILHHEDCANGICSTEEIIKNAQLPESFNTVYIGGLAEEALLNNTISRQNFTGCMEDLEIDSMIQLPQNFNKLFEMELGCNKTDWCHPNPCHYGALCIDLWASMRCECIRPYRGPTCMQEYTPGTFSKEGVPSYASFTVAQGIGNNFNISAFIRTLKPDGLLLAVSNVTEDYFQLFLRNGWLHVSIVSATPLIFKEYLSDGKTYFINISMKEGLVTINHLDVETRLGHLPNVSIESRDEIFIGGLPENDHLRQQGGYFKGCLQDIRLNNHRLEFFKLVTEDIKMEEILYPEVINNVTMNCESDPTCDSGPCKNGGDCTVTWNDFTCSCPTNFTGRTCEEPVWCESKPCPSNTTCQDVPGGYVCVADVTFLGDHPVVFASNVSTDQQLTSVSLAFRTRDRNAVLLNASKDMDSIFIAIHNGYLQVTLQSGNSVEHVQYAGRIDVSDAVWHKIVISMKDPSHRLSQWTIQLDNDVAETPQGTAGSLMFLTKDTMVVLAENYTGCLGQLCVQSWMGREIL</sequence>
<name>A0A8C5WE73_9ANUR</name>
<dbReference type="Pfam" id="PF02210">
    <property type="entry name" value="Laminin_G_2"/>
    <property type="match status" value="3"/>
</dbReference>
<dbReference type="FunFam" id="2.10.25.10:FF:000029">
    <property type="entry name" value="neurexin-1 isoform X1"/>
    <property type="match status" value="1"/>
</dbReference>
<dbReference type="GO" id="GO:0005576">
    <property type="term" value="C:extracellular region"/>
    <property type="evidence" value="ECO:0007669"/>
    <property type="project" value="UniProtKB-SubCell"/>
</dbReference>
<keyword evidence="11 13" id="KW-1015">Disulfide bond</keyword>
<evidence type="ECO:0000256" key="8">
    <source>
        <dbReference type="ARBA" id="ARBA00022837"/>
    </source>
</evidence>
<dbReference type="OrthoDB" id="283575at2759"/>
<feature type="domain" description="EGF-like" evidence="16">
    <location>
        <begin position="27"/>
        <end position="66"/>
    </location>
</feature>